<dbReference type="SUPFAM" id="SSF47954">
    <property type="entry name" value="Cyclin-like"/>
    <property type="match status" value="1"/>
</dbReference>
<dbReference type="InterPro" id="IPR013763">
    <property type="entry name" value="Cyclin-like_dom"/>
</dbReference>
<sequence>MSDSGHPIELFCPEEFSDNPVKEVDFKEIEYFSPNYLYYFSLLAPNYTSPPIQVADLRMEMVDWILKVASKSFLARETAHIAITIFDKTVYVMNDYQVSTFLLVAMASLFVASKYLEERPIKIKTLNKYADYQYSSLDLMRVEIKCLQVWKFRLPTVTLYQWVNFICDEWDKYAKAVFNVPQPENSFLQIGNVKMDVILFRYPHTVCYQRYRRVALISDLIVMHPKYYMHEHRLLAFAILWKMIYAEFIGSEQEFFIKCGIPLVGDLFLDEPRNKDDIASDWLFDLLMQFSKLYIGDMIRDIMMLFDFVDGFLLDMKKCFIGDEIRVYCSQHEACDRSYEELLALQTYSLSYAQISKNYLIN</sequence>
<dbReference type="EMBL" id="MPUH01000553">
    <property type="protein sequence ID" value="OMJ77842.1"/>
    <property type="molecule type" value="Genomic_DNA"/>
</dbReference>
<protein>
    <recommendedName>
        <fullName evidence="2">Cyclin-like domain-containing protein</fullName>
    </recommendedName>
</protein>
<dbReference type="AlphaFoldDB" id="A0A1R2BM43"/>
<dbReference type="OrthoDB" id="41162at2759"/>
<dbReference type="Proteomes" id="UP000187209">
    <property type="component" value="Unassembled WGS sequence"/>
</dbReference>
<dbReference type="InterPro" id="IPR006671">
    <property type="entry name" value="Cyclin_N"/>
</dbReference>
<dbReference type="Gene3D" id="1.10.472.10">
    <property type="entry name" value="Cyclin-like"/>
    <property type="match status" value="2"/>
</dbReference>
<gene>
    <name evidence="3" type="ORF">SteCoe_22476</name>
</gene>
<proteinExistence type="inferred from homology"/>
<evidence type="ECO:0000256" key="1">
    <source>
        <dbReference type="RuleBase" id="RU000383"/>
    </source>
</evidence>
<name>A0A1R2BM43_9CILI</name>
<feature type="domain" description="Cyclin-like" evidence="2">
    <location>
        <begin position="63"/>
        <end position="148"/>
    </location>
</feature>
<organism evidence="3 4">
    <name type="scientific">Stentor coeruleus</name>
    <dbReference type="NCBI Taxonomy" id="5963"/>
    <lineage>
        <taxon>Eukaryota</taxon>
        <taxon>Sar</taxon>
        <taxon>Alveolata</taxon>
        <taxon>Ciliophora</taxon>
        <taxon>Postciliodesmatophora</taxon>
        <taxon>Heterotrichea</taxon>
        <taxon>Heterotrichida</taxon>
        <taxon>Stentoridae</taxon>
        <taxon>Stentor</taxon>
    </lineage>
</organism>
<keyword evidence="4" id="KW-1185">Reference proteome</keyword>
<evidence type="ECO:0000313" key="4">
    <source>
        <dbReference type="Proteomes" id="UP000187209"/>
    </source>
</evidence>
<comment type="similarity">
    <text evidence="1">Belongs to the cyclin family.</text>
</comment>
<dbReference type="Pfam" id="PF00134">
    <property type="entry name" value="Cyclin_N"/>
    <property type="match status" value="1"/>
</dbReference>
<dbReference type="InterPro" id="IPR039361">
    <property type="entry name" value="Cyclin"/>
</dbReference>
<reference evidence="3 4" key="1">
    <citation type="submission" date="2016-11" db="EMBL/GenBank/DDBJ databases">
        <title>The macronuclear genome of Stentor coeruleus: a giant cell with tiny introns.</title>
        <authorList>
            <person name="Slabodnick M."/>
            <person name="Ruby J.G."/>
            <person name="Reiff S.B."/>
            <person name="Swart E.C."/>
            <person name="Gosai S."/>
            <person name="Prabakaran S."/>
            <person name="Witkowska E."/>
            <person name="Larue G.E."/>
            <person name="Fisher S."/>
            <person name="Freeman R.M."/>
            <person name="Gunawardena J."/>
            <person name="Chu W."/>
            <person name="Stover N.A."/>
            <person name="Gregory B.D."/>
            <person name="Nowacki M."/>
            <person name="Derisi J."/>
            <person name="Roy S.W."/>
            <person name="Marshall W.F."/>
            <person name="Sood P."/>
        </authorList>
    </citation>
    <scope>NUCLEOTIDE SEQUENCE [LARGE SCALE GENOMIC DNA]</scope>
    <source>
        <strain evidence="3">WM001</strain>
    </source>
</reference>
<keyword evidence="1" id="KW-0195">Cyclin</keyword>
<dbReference type="PANTHER" id="PTHR10177">
    <property type="entry name" value="CYCLINS"/>
    <property type="match status" value="1"/>
</dbReference>
<evidence type="ECO:0000259" key="2">
    <source>
        <dbReference type="SMART" id="SM00385"/>
    </source>
</evidence>
<evidence type="ECO:0000313" key="3">
    <source>
        <dbReference type="EMBL" id="OMJ77842.1"/>
    </source>
</evidence>
<dbReference type="InterPro" id="IPR036915">
    <property type="entry name" value="Cyclin-like_sf"/>
</dbReference>
<accession>A0A1R2BM43</accession>
<dbReference type="SMART" id="SM00385">
    <property type="entry name" value="CYCLIN"/>
    <property type="match status" value="1"/>
</dbReference>
<comment type="caution">
    <text evidence="3">The sequence shown here is derived from an EMBL/GenBank/DDBJ whole genome shotgun (WGS) entry which is preliminary data.</text>
</comment>